<keyword evidence="2" id="KW-1185">Reference proteome</keyword>
<protein>
    <recommendedName>
        <fullName evidence="3">Transposase MuDR plant domain-containing protein</fullName>
    </recommendedName>
</protein>
<sequence>MWHFLRTIEVHEMAEFFMESFMNPDYYDRKKQTFYNRCIFVGCPAKIKITRSGGIRRVYFNAIHYYLSSPVSLTFFRPPFNHSLCRHFAHFEAPSHFCPPLAHPFAVPTFLRILIERHSPMLSPAVITSFLKAVPCGLSAKSSAPSSPANRHSPRLSPAVITSFLKAVPCGQRG</sequence>
<evidence type="ECO:0008006" key="3">
    <source>
        <dbReference type="Google" id="ProtNLM"/>
    </source>
</evidence>
<dbReference type="AlphaFoldDB" id="A0ABD2IWJ1"/>
<reference evidence="1 2" key="1">
    <citation type="submission" date="2024-10" db="EMBL/GenBank/DDBJ databases">
        <authorList>
            <person name="Kim D."/>
        </authorList>
    </citation>
    <scope>NUCLEOTIDE SEQUENCE [LARGE SCALE GENOMIC DNA]</scope>
    <source>
        <strain evidence="1">BH-2024</strain>
    </source>
</reference>
<dbReference type="EMBL" id="JBICBT010001106">
    <property type="protein sequence ID" value="KAL3082547.1"/>
    <property type="molecule type" value="Genomic_DNA"/>
</dbReference>
<evidence type="ECO:0000313" key="2">
    <source>
        <dbReference type="Proteomes" id="UP001620626"/>
    </source>
</evidence>
<comment type="caution">
    <text evidence="1">The sequence shown here is derived from an EMBL/GenBank/DDBJ whole genome shotgun (WGS) entry which is preliminary data.</text>
</comment>
<name>A0ABD2IWJ1_9BILA</name>
<dbReference type="Proteomes" id="UP001620626">
    <property type="component" value="Unassembled WGS sequence"/>
</dbReference>
<gene>
    <name evidence="1" type="ORF">niasHT_030561</name>
</gene>
<accession>A0ABD2IWJ1</accession>
<evidence type="ECO:0000313" key="1">
    <source>
        <dbReference type="EMBL" id="KAL3082547.1"/>
    </source>
</evidence>
<proteinExistence type="predicted"/>
<organism evidence="1 2">
    <name type="scientific">Heterodera trifolii</name>
    <dbReference type="NCBI Taxonomy" id="157864"/>
    <lineage>
        <taxon>Eukaryota</taxon>
        <taxon>Metazoa</taxon>
        <taxon>Ecdysozoa</taxon>
        <taxon>Nematoda</taxon>
        <taxon>Chromadorea</taxon>
        <taxon>Rhabditida</taxon>
        <taxon>Tylenchina</taxon>
        <taxon>Tylenchomorpha</taxon>
        <taxon>Tylenchoidea</taxon>
        <taxon>Heteroderidae</taxon>
        <taxon>Heteroderinae</taxon>
        <taxon>Heterodera</taxon>
    </lineage>
</organism>